<reference evidence="7 8" key="1">
    <citation type="journal article" date="2012" name="PLoS ONE">
        <title>The purine-utilizing bacterium Clostridium acidurici 9a: a genome-guided metabolic reconsideration.</title>
        <authorList>
            <person name="Hartwich K."/>
            <person name="Poehlein A."/>
            <person name="Daniel R."/>
        </authorList>
    </citation>
    <scope>NUCLEOTIDE SEQUENCE [LARGE SCALE GENOMIC DNA]</scope>
    <source>
        <strain evidence="8">ATCC 7906 / DSM 604 / BCRC 14475 / CIP 104303 / KCTC 5404 / NCIMB 10678 / 9a</strain>
    </source>
</reference>
<dbReference type="PIRSF" id="PIRSF000410">
    <property type="entry name" value="CheR"/>
    <property type="match status" value="1"/>
</dbReference>
<accession>K0AZ08</accession>
<dbReference type="SMART" id="SM00138">
    <property type="entry name" value="MeTrc"/>
    <property type="match status" value="1"/>
</dbReference>
<dbReference type="GO" id="GO:0008983">
    <property type="term" value="F:protein-glutamate O-methyltransferase activity"/>
    <property type="evidence" value="ECO:0007669"/>
    <property type="project" value="UniProtKB-EC"/>
</dbReference>
<dbReference type="PROSITE" id="PS50123">
    <property type="entry name" value="CHER"/>
    <property type="match status" value="1"/>
</dbReference>
<keyword evidence="4 7" id="KW-0808">Transferase</keyword>
<dbReference type="Proteomes" id="UP000006094">
    <property type="component" value="Chromosome"/>
</dbReference>
<dbReference type="InterPro" id="IPR022641">
    <property type="entry name" value="CheR_N"/>
</dbReference>
<dbReference type="InterPro" id="IPR000780">
    <property type="entry name" value="CheR_MeTrfase"/>
</dbReference>
<name>K0AZ08_GOTA9</name>
<evidence type="ECO:0000313" key="8">
    <source>
        <dbReference type="Proteomes" id="UP000006094"/>
    </source>
</evidence>
<dbReference type="Pfam" id="PF01739">
    <property type="entry name" value="CheR"/>
    <property type="match status" value="1"/>
</dbReference>
<dbReference type="PANTHER" id="PTHR24422:SF19">
    <property type="entry name" value="CHEMOTAXIS PROTEIN METHYLTRANSFERASE"/>
    <property type="match status" value="1"/>
</dbReference>
<evidence type="ECO:0000256" key="1">
    <source>
        <dbReference type="ARBA" id="ARBA00001541"/>
    </source>
</evidence>
<organism evidence="7 8">
    <name type="scientific">Gottschalkia acidurici (strain ATCC 7906 / DSM 604 / BCRC 14475 / CIP 104303 / KCTC 5404 / NCIMB 10678 / 9a)</name>
    <name type="common">Clostridium acidurici</name>
    <dbReference type="NCBI Taxonomy" id="1128398"/>
    <lineage>
        <taxon>Bacteria</taxon>
        <taxon>Bacillati</taxon>
        <taxon>Bacillota</taxon>
        <taxon>Tissierellia</taxon>
        <taxon>Tissierellales</taxon>
        <taxon>Gottschalkiaceae</taxon>
        <taxon>Gottschalkia</taxon>
    </lineage>
</organism>
<dbReference type="RefSeq" id="WP_014967052.1">
    <property type="nucleotide sequence ID" value="NC_018664.1"/>
</dbReference>
<dbReference type="SUPFAM" id="SSF53335">
    <property type="entry name" value="S-adenosyl-L-methionine-dependent methyltransferases"/>
    <property type="match status" value="1"/>
</dbReference>
<dbReference type="STRING" id="1128398.Curi_c08420"/>
<dbReference type="InterPro" id="IPR050903">
    <property type="entry name" value="Bact_Chemotaxis_MeTrfase"/>
</dbReference>
<dbReference type="HOGENOM" id="CLU_025854_0_0_9"/>
<dbReference type="GO" id="GO:0032259">
    <property type="term" value="P:methylation"/>
    <property type="evidence" value="ECO:0007669"/>
    <property type="project" value="UniProtKB-KW"/>
</dbReference>
<dbReference type="Gene3D" id="3.40.50.150">
    <property type="entry name" value="Vaccinia Virus protein VP39"/>
    <property type="match status" value="1"/>
</dbReference>
<dbReference type="Gene3D" id="1.10.155.10">
    <property type="entry name" value="Chemotaxis receptor methyltransferase CheR, N-terminal domain"/>
    <property type="match status" value="1"/>
</dbReference>
<dbReference type="InterPro" id="IPR022642">
    <property type="entry name" value="CheR_C"/>
</dbReference>
<evidence type="ECO:0000256" key="2">
    <source>
        <dbReference type="ARBA" id="ARBA00012534"/>
    </source>
</evidence>
<dbReference type="PATRIC" id="fig|1128398.3.peg.896"/>
<evidence type="ECO:0000256" key="3">
    <source>
        <dbReference type="ARBA" id="ARBA00022603"/>
    </source>
</evidence>
<evidence type="ECO:0000256" key="4">
    <source>
        <dbReference type="ARBA" id="ARBA00022679"/>
    </source>
</evidence>
<evidence type="ECO:0000256" key="5">
    <source>
        <dbReference type="ARBA" id="ARBA00022691"/>
    </source>
</evidence>
<comment type="catalytic activity">
    <reaction evidence="1">
        <text>L-glutamyl-[protein] + S-adenosyl-L-methionine = [protein]-L-glutamate 5-O-methyl ester + S-adenosyl-L-homocysteine</text>
        <dbReference type="Rhea" id="RHEA:24452"/>
        <dbReference type="Rhea" id="RHEA-COMP:10208"/>
        <dbReference type="Rhea" id="RHEA-COMP:10311"/>
        <dbReference type="ChEBI" id="CHEBI:29973"/>
        <dbReference type="ChEBI" id="CHEBI:57856"/>
        <dbReference type="ChEBI" id="CHEBI:59789"/>
        <dbReference type="ChEBI" id="CHEBI:82795"/>
        <dbReference type="EC" id="2.1.1.80"/>
    </reaction>
</comment>
<proteinExistence type="predicted"/>
<gene>
    <name evidence="7" type="primary">cheR1</name>
    <name evidence="7" type="ordered locus">Curi_c08420</name>
</gene>
<dbReference type="AlphaFoldDB" id="K0AZ08"/>
<dbReference type="InterPro" id="IPR029063">
    <property type="entry name" value="SAM-dependent_MTases_sf"/>
</dbReference>
<protein>
    <recommendedName>
        <fullName evidence="2">protein-glutamate O-methyltransferase</fullName>
        <ecNumber evidence="2">2.1.1.80</ecNumber>
    </recommendedName>
</protein>
<dbReference type="InterPro" id="IPR036804">
    <property type="entry name" value="CheR_N_sf"/>
</dbReference>
<evidence type="ECO:0000259" key="6">
    <source>
        <dbReference type="PROSITE" id="PS50123"/>
    </source>
</evidence>
<sequence>MIKMTDIEFQRIIEYVHLNFGIDLAQKRSLIHNRMQNYLVQNDFESFTEFYNYMISDKTGIAVSLLIDKLTTNHTFFFRESEHFEFLKNTVLPYIKEYEKTSKDLRIWSAGCSSGEEPYTIAMFIDEYFDKEGFLWNTKILATDICEKTLNKGKVGIYDSQSLFNVSPYWTNKYFTKIDSDRYMINNNIKDEVIFRRFNLMNNIFPFKKKFHAIFCRNVMIYFDEKTKKELIDKFYEMTEEGGYLFIGHSETINKNDTKYKYVLPSVYRKE</sequence>
<keyword evidence="8" id="KW-1185">Reference proteome</keyword>
<dbReference type="PRINTS" id="PR00996">
    <property type="entry name" value="CHERMTFRASE"/>
</dbReference>
<dbReference type="EC" id="2.1.1.80" evidence="2"/>
<evidence type="ECO:0000313" key="7">
    <source>
        <dbReference type="EMBL" id="AFS77915.1"/>
    </source>
</evidence>
<dbReference type="EMBL" id="CP003326">
    <property type="protein sequence ID" value="AFS77915.1"/>
    <property type="molecule type" value="Genomic_DNA"/>
</dbReference>
<dbReference type="PANTHER" id="PTHR24422">
    <property type="entry name" value="CHEMOTAXIS PROTEIN METHYLTRANSFERASE"/>
    <property type="match status" value="1"/>
</dbReference>
<dbReference type="SUPFAM" id="SSF47757">
    <property type="entry name" value="Chemotaxis receptor methyltransferase CheR, N-terminal domain"/>
    <property type="match status" value="1"/>
</dbReference>
<keyword evidence="3 7" id="KW-0489">Methyltransferase</keyword>
<feature type="domain" description="CheR-type methyltransferase" evidence="6">
    <location>
        <begin position="1"/>
        <end position="271"/>
    </location>
</feature>
<dbReference type="KEGG" id="cad:Curi_c08420"/>
<dbReference type="OrthoDB" id="9816309at2"/>
<dbReference type="eggNOG" id="COG1352">
    <property type="taxonomic scope" value="Bacteria"/>
</dbReference>
<dbReference type="Pfam" id="PF03705">
    <property type="entry name" value="CheR_N"/>
    <property type="match status" value="1"/>
</dbReference>
<dbReference type="InterPro" id="IPR026024">
    <property type="entry name" value="Chemotaxis_MeTrfase_CheR"/>
</dbReference>
<keyword evidence="5" id="KW-0949">S-adenosyl-L-methionine</keyword>